<evidence type="ECO:0008006" key="4">
    <source>
        <dbReference type="Google" id="ProtNLM"/>
    </source>
</evidence>
<name>A0ABV9XAE3_9ACTN</name>
<accession>A0ABV9XAE3</accession>
<evidence type="ECO:0000313" key="2">
    <source>
        <dbReference type="EMBL" id="MFC5021126.1"/>
    </source>
</evidence>
<reference evidence="3" key="1">
    <citation type="journal article" date="2019" name="Int. J. Syst. Evol. Microbiol.">
        <title>The Global Catalogue of Microorganisms (GCM) 10K type strain sequencing project: providing services to taxonomists for standard genome sequencing and annotation.</title>
        <authorList>
            <consortium name="The Broad Institute Genomics Platform"/>
            <consortium name="The Broad Institute Genome Sequencing Center for Infectious Disease"/>
            <person name="Wu L."/>
            <person name="Ma J."/>
        </authorList>
    </citation>
    <scope>NUCLEOTIDE SEQUENCE [LARGE SCALE GENOMIC DNA]</scope>
    <source>
        <strain evidence="3">CGMCC 4.1648</strain>
    </source>
</reference>
<sequence length="76" mass="8466">MMAAYGTLRDPARRSAYDVRRTGTTPQTNRPPRSAPSGRGLLWVGPTRVEPPDDGRGEDLAGYRGIWELLLEWPLS</sequence>
<dbReference type="EMBL" id="JBHSJD010000002">
    <property type="protein sequence ID" value="MFC5021126.1"/>
    <property type="molecule type" value="Genomic_DNA"/>
</dbReference>
<dbReference type="Proteomes" id="UP001595829">
    <property type="component" value="Unassembled WGS sequence"/>
</dbReference>
<proteinExistence type="predicted"/>
<evidence type="ECO:0000313" key="3">
    <source>
        <dbReference type="Proteomes" id="UP001595829"/>
    </source>
</evidence>
<feature type="region of interest" description="Disordered" evidence="1">
    <location>
        <begin position="1"/>
        <end position="58"/>
    </location>
</feature>
<organism evidence="2 3">
    <name type="scientific">Streptomyces coeruleoprunus</name>
    <dbReference type="NCBI Taxonomy" id="285563"/>
    <lineage>
        <taxon>Bacteria</taxon>
        <taxon>Bacillati</taxon>
        <taxon>Actinomycetota</taxon>
        <taxon>Actinomycetes</taxon>
        <taxon>Kitasatosporales</taxon>
        <taxon>Streptomycetaceae</taxon>
        <taxon>Streptomyces</taxon>
    </lineage>
</organism>
<feature type="compositionally biased region" description="Polar residues" evidence="1">
    <location>
        <begin position="22"/>
        <end position="31"/>
    </location>
</feature>
<feature type="compositionally biased region" description="Basic and acidic residues" evidence="1">
    <location>
        <begin position="10"/>
        <end position="21"/>
    </location>
</feature>
<evidence type="ECO:0000256" key="1">
    <source>
        <dbReference type="SAM" id="MobiDB-lite"/>
    </source>
</evidence>
<protein>
    <recommendedName>
        <fullName evidence="4">J domain-containing protein</fullName>
    </recommendedName>
</protein>
<keyword evidence="3" id="KW-1185">Reference proteome</keyword>
<dbReference type="RefSeq" id="WP_345693114.1">
    <property type="nucleotide sequence ID" value="NZ_BAABIT010000001.1"/>
</dbReference>
<comment type="caution">
    <text evidence="2">The sequence shown here is derived from an EMBL/GenBank/DDBJ whole genome shotgun (WGS) entry which is preliminary data.</text>
</comment>
<gene>
    <name evidence="2" type="ORF">ACFPM3_03045</name>
</gene>